<feature type="compositionally biased region" description="Acidic residues" evidence="2">
    <location>
        <begin position="163"/>
        <end position="173"/>
    </location>
</feature>
<gene>
    <name evidence="3" type="ordered locus">Gbro_3348</name>
</gene>
<evidence type="ECO:0008006" key="5">
    <source>
        <dbReference type="Google" id="ProtNLM"/>
    </source>
</evidence>
<sequence>MAEPATVERGVGTIDTATAATAAPAIDDPRGGLVIADRVGEKIAAAAALDIDGVVQYQGTVGSLLGGSSPGRALVGSDYPQASVDMSEAAPRVAITVALQWPCAVTDVCLRVRTHVADELARLTGLRPSRVDVTVAQILSREASRRRRSGFVDLPNPPADPSTEGDDGEGEKR</sequence>
<name>D0LD59_GORB4</name>
<dbReference type="RefSeq" id="WP_012835067.1">
    <property type="nucleotide sequence ID" value="NC_013441.1"/>
</dbReference>
<evidence type="ECO:0000313" key="4">
    <source>
        <dbReference type="Proteomes" id="UP000001219"/>
    </source>
</evidence>
<evidence type="ECO:0000256" key="1">
    <source>
        <dbReference type="ARBA" id="ARBA00005721"/>
    </source>
</evidence>
<dbReference type="Pfam" id="PF03780">
    <property type="entry name" value="Asp23"/>
    <property type="match status" value="1"/>
</dbReference>
<dbReference type="eggNOG" id="COG1302">
    <property type="taxonomic scope" value="Bacteria"/>
</dbReference>
<protein>
    <recommendedName>
        <fullName evidence="5">Asp23/Gls24 family envelope stress response protein</fullName>
    </recommendedName>
</protein>
<keyword evidence="4" id="KW-1185">Reference proteome</keyword>
<dbReference type="EMBL" id="CP001802">
    <property type="protein sequence ID" value="ACY22552.1"/>
    <property type="molecule type" value="Genomic_DNA"/>
</dbReference>
<reference evidence="4" key="1">
    <citation type="submission" date="2009-10" db="EMBL/GenBank/DDBJ databases">
        <title>The complete chromosome of Gordonia bronchialis DSM 43247.</title>
        <authorList>
            <consortium name="US DOE Joint Genome Institute (JGI-PGF)"/>
            <person name="Lucas S."/>
            <person name="Copeland A."/>
            <person name="Lapidus A."/>
            <person name="Glavina del Rio T."/>
            <person name="Dalin E."/>
            <person name="Tice H."/>
            <person name="Bruce D."/>
            <person name="Goodwin L."/>
            <person name="Pitluck S."/>
            <person name="Kyrpides N."/>
            <person name="Mavromatis K."/>
            <person name="Ivanova N."/>
            <person name="Ovchinnikova G."/>
            <person name="Saunders E."/>
            <person name="Brettin T."/>
            <person name="Detter J.C."/>
            <person name="Han C."/>
            <person name="Larimer F."/>
            <person name="Land M."/>
            <person name="Hauser L."/>
            <person name="Markowitz V."/>
            <person name="Cheng J.-F."/>
            <person name="Hugenholtz P."/>
            <person name="Woyke T."/>
            <person name="Wu D."/>
            <person name="Jando M."/>
            <person name="Schneider S."/>
            <person name="Goeker M."/>
            <person name="Klenk H.-P."/>
            <person name="Eisen J.A."/>
        </authorList>
    </citation>
    <scope>NUCLEOTIDE SEQUENCE [LARGE SCALE GENOMIC DNA]</scope>
    <source>
        <strain evidence="4">ATCC 25592 / DSM 43247 / BCRC 13721 / JCM 3198 / KCTC 3076 / NBRC 16047 / NCTC 10667</strain>
    </source>
</reference>
<proteinExistence type="inferred from homology"/>
<dbReference type="Proteomes" id="UP000001219">
    <property type="component" value="Chromosome"/>
</dbReference>
<dbReference type="AlphaFoldDB" id="D0LD59"/>
<comment type="similarity">
    <text evidence="1">Belongs to the asp23 family.</text>
</comment>
<reference evidence="3 4" key="2">
    <citation type="journal article" date="2010" name="Stand. Genomic Sci.">
        <title>Complete genome sequence of Gordonia bronchialis type strain (3410).</title>
        <authorList>
            <person name="Ivanova N."/>
            <person name="Sikorski J."/>
            <person name="Jando M."/>
            <person name="Lapidus A."/>
            <person name="Nolan M."/>
            <person name="Lucas S."/>
            <person name="Del Rio T.G."/>
            <person name="Tice H."/>
            <person name="Copeland A."/>
            <person name="Cheng J.F."/>
            <person name="Chen F."/>
            <person name="Bruce D."/>
            <person name="Goodwin L."/>
            <person name="Pitluck S."/>
            <person name="Mavromatis K."/>
            <person name="Ovchinnikova G."/>
            <person name="Pati A."/>
            <person name="Chen A."/>
            <person name="Palaniappan K."/>
            <person name="Land M."/>
            <person name="Hauser L."/>
            <person name="Chang Y.J."/>
            <person name="Jeffries C.D."/>
            <person name="Chain P."/>
            <person name="Saunders E."/>
            <person name="Han C."/>
            <person name="Detter J.C."/>
            <person name="Brettin T."/>
            <person name="Rohde M."/>
            <person name="Goker M."/>
            <person name="Bristow J."/>
            <person name="Eisen J.A."/>
            <person name="Markowitz V."/>
            <person name="Hugenholtz P."/>
            <person name="Klenk H.P."/>
            <person name="Kyrpides N.C."/>
        </authorList>
    </citation>
    <scope>NUCLEOTIDE SEQUENCE [LARGE SCALE GENOMIC DNA]</scope>
    <source>
        <strain evidence="4">ATCC 25592 / DSM 43247 / BCRC 13721 / JCM 3198 / KCTC 3076 / NBRC 16047 / NCTC 10667</strain>
    </source>
</reference>
<evidence type="ECO:0000313" key="3">
    <source>
        <dbReference type="EMBL" id="ACY22552.1"/>
    </source>
</evidence>
<feature type="region of interest" description="Disordered" evidence="2">
    <location>
        <begin position="144"/>
        <end position="173"/>
    </location>
</feature>
<dbReference type="InterPro" id="IPR005531">
    <property type="entry name" value="Asp23"/>
</dbReference>
<dbReference type="HOGENOM" id="CLU_116204_0_0_11"/>
<evidence type="ECO:0000256" key="2">
    <source>
        <dbReference type="SAM" id="MobiDB-lite"/>
    </source>
</evidence>
<dbReference type="STRING" id="526226.Gbro_3348"/>
<dbReference type="KEGG" id="gbr:Gbro_3348"/>
<accession>D0LD59</accession>
<dbReference type="OrthoDB" id="5197468at2"/>
<organism evidence="3 4">
    <name type="scientific">Gordonia bronchialis (strain ATCC 25592 / DSM 43247 / BCRC 13721 / JCM 3198 / KCTC 3076 / NBRC 16047 / NCTC 10667)</name>
    <name type="common">Rhodococcus bronchialis</name>
    <dbReference type="NCBI Taxonomy" id="526226"/>
    <lineage>
        <taxon>Bacteria</taxon>
        <taxon>Bacillati</taxon>
        <taxon>Actinomycetota</taxon>
        <taxon>Actinomycetes</taxon>
        <taxon>Mycobacteriales</taxon>
        <taxon>Gordoniaceae</taxon>
        <taxon>Gordonia</taxon>
    </lineage>
</organism>